<gene>
    <name evidence="1" type="ORF">BK022_00925</name>
</gene>
<dbReference type="AlphaFoldDB" id="A0A1S1PB46"/>
<proteinExistence type="predicted"/>
<reference evidence="1 2" key="1">
    <citation type="submission" date="2016-10" db="EMBL/GenBank/DDBJ databases">
        <title>Draft genome sequence of Methylobacterium extorquens CP3, a seed endophyte of Crotalaria pumila with plant growth-promoting and metal tolerance properties.</title>
        <authorList>
            <person name="Sanchez-Lopez A.S."/>
            <person name="Van Hamme J.D."/>
            <person name="Thijs S."/>
            <person name="Mcammond B.M."/>
            <person name="Stevens V."/>
            <person name="Gonzalez-Chavez M.D.C."/>
            <person name="Vangronsveld J."/>
        </authorList>
    </citation>
    <scope>NUCLEOTIDE SEQUENCE [LARGE SCALE GENOMIC DNA]</scope>
    <source>
        <strain evidence="1 2">CP3</strain>
    </source>
</reference>
<dbReference type="Proteomes" id="UP000180215">
    <property type="component" value="Unassembled WGS sequence"/>
</dbReference>
<organism evidence="1 2">
    <name type="scientific">Methylorubrum extorquens</name>
    <name type="common">Methylobacterium dichloromethanicum</name>
    <name type="synonym">Methylobacterium extorquens</name>
    <dbReference type="NCBI Taxonomy" id="408"/>
    <lineage>
        <taxon>Bacteria</taxon>
        <taxon>Pseudomonadati</taxon>
        <taxon>Pseudomonadota</taxon>
        <taxon>Alphaproteobacteria</taxon>
        <taxon>Hyphomicrobiales</taxon>
        <taxon>Methylobacteriaceae</taxon>
        <taxon>Methylorubrum</taxon>
    </lineage>
</organism>
<evidence type="ECO:0000313" key="1">
    <source>
        <dbReference type="EMBL" id="OHV18215.1"/>
    </source>
</evidence>
<comment type="caution">
    <text evidence="1">The sequence shown here is derived from an EMBL/GenBank/DDBJ whole genome shotgun (WGS) entry which is preliminary data.</text>
</comment>
<evidence type="ECO:0000313" key="2">
    <source>
        <dbReference type="Proteomes" id="UP000180215"/>
    </source>
</evidence>
<protein>
    <recommendedName>
        <fullName evidence="3">Integrase</fullName>
    </recommendedName>
</protein>
<evidence type="ECO:0008006" key="3">
    <source>
        <dbReference type="Google" id="ProtNLM"/>
    </source>
</evidence>
<sequence length="119" mass="13056">MATIRKLRGRWQAAVRRKGMQPRSKSFDTKADAERWARSLEAELDRCGALPDTRAAEKTTLAQVEVDADVIRIVGDKASLEATVISAASSAAPGVRSSLRKWRASSNITANTYVIEIVR</sequence>
<accession>A0A1S1PB46</accession>
<name>A0A1S1PB46_METEX</name>
<dbReference type="EMBL" id="MNAO01000004">
    <property type="protein sequence ID" value="OHV18215.1"/>
    <property type="molecule type" value="Genomic_DNA"/>
</dbReference>